<dbReference type="Proteomes" id="UP000829447">
    <property type="component" value="Linkage Group LG22"/>
</dbReference>
<evidence type="ECO:0000313" key="2">
    <source>
        <dbReference type="Proteomes" id="UP000829447"/>
    </source>
</evidence>
<accession>A0ACC5XJU2</accession>
<proteinExistence type="predicted"/>
<organism evidence="1 2">
    <name type="scientific">Pangasianodon gigas</name>
    <name type="common">Mekong giant catfish</name>
    <name type="synonym">Pangasius gigas</name>
    <dbReference type="NCBI Taxonomy" id="30993"/>
    <lineage>
        <taxon>Eukaryota</taxon>
        <taxon>Metazoa</taxon>
        <taxon>Chordata</taxon>
        <taxon>Craniata</taxon>
        <taxon>Vertebrata</taxon>
        <taxon>Euteleostomi</taxon>
        <taxon>Actinopterygii</taxon>
        <taxon>Neopterygii</taxon>
        <taxon>Teleostei</taxon>
        <taxon>Ostariophysi</taxon>
        <taxon>Siluriformes</taxon>
        <taxon>Pangasiidae</taxon>
        <taxon>Pangasianodon</taxon>
    </lineage>
</organism>
<evidence type="ECO:0000313" key="1">
    <source>
        <dbReference type="EMBL" id="MCI4391514.1"/>
    </source>
</evidence>
<sequence>MERKIRMVHSGCIRLLWIFSISISIRAHSASPSTQKCDEALVTPLSHSAFSSSSVFTTGYTPEYAKLNRRGGAGGWSPLDTDHSPWLQVDLGSRKQVTAIATQGRYSSSDWTTRYRLLYSDTGRNWKPYHQDGNIWAFTGNSNTESMVRYDLQHIIVARFLRFIPLDWSEEGRIGLRIEIYGCLYWADVINFDGQGVISYRFKMKKMKILKDVIALKFKTGESDGVILHGEGQQGDYITLELRRGRLLLQINLGSNQYGSILGHTSVSSGSLLDDHHWHSVVIERHRRNVNFTLDQNTQHFRTNGEFDHLDLDYELSFGGMPYSGKLISGGRRNFKGCMESISYNGENITDLARRKKVDTSSFRNLTFSCVESHTFPVSFNATSFLQLPGRREHNMVSVSFQFRTWNSNGLLLFSALTDGMLELTLKDGKVTAHISITQQKNLGVDMVSGSGLNDGEWHEVRFMAKENFAMLTIDGDEASAVRTNTPIQITTGGTYHFGGYFLQTQASPSQRSFQGCMQLIQVDDQLADLAAVEQGMLGAFENVSLDTCAIIDRCLPNHCEHGGRCTQTWDSFSCYCDSTGYTGATCHTSVYEQSCEAYKHMGKSSDVYWIDPDGSGPLGPFRVICKMTEDKVWTTVVNNLPVQTAVSGSSRERRTVLQLNYSATMEQISAITDAAEHCEQHITYTCRSSRLLNTPDGTPYTWWVGRGNEKHLYWGGSAPGVQKCSCGIEHNCIDPKHHCNCDADQKQWREDSGLLVYKDHLPVSEVAVGDTNRPGSEAKLTVGPLHCHGDRSYWNAASFNTPSSYLHFSTFHAETSADISFYFKTSAPHGVFLENLGNTDFIRLELKSPNVVTFSFDVGNGPVELNVHSSTPLNDDQWHRVSAERNVKEAVLQLDQQYRQVRAAPAQGHTRLELYSQLYVGAAGGQRGFLGCIRSLKMNGVTLDLEERAKVTPGVKPGCSGHCTSFGMYCRNGGKCVEKYNGYSCDCSNTAYDGPFCTKDVGAFFEAGTLVRYNLVPEVSSAVSSMDGKDLSQSLSTDMNLTREVVTFSFSTSSTPSILLYISSRSHDYMAVVLQRNGSLQLRYNLGGLLEPFTVDLDQRNLANGQPHTVNITRIEREIHVQLDHYPFVSYTLPEASDTQFNLVKSLFLGKVFETGPIDPVLIEKYNTPGFIGCLSRVQFNSIAPLKAALRSRLTFSVSHQGKLVESNCGASPLTVSPMSTNTDPWHLNAGADFPFNEERVVPDGVNRNSAVIGGIIAVVIFTILCTLVFLIRYMFRHKGTYHTNESKGEERFESADTAIISAEPNFTETIEENKKEWFI</sequence>
<protein>
    <submittedName>
        <fullName evidence="1">Uncharacterized protein</fullName>
    </submittedName>
</protein>
<keyword evidence="2" id="KW-1185">Reference proteome</keyword>
<name>A0ACC5XJU2_PANGG</name>
<comment type="caution">
    <text evidence="1">The sequence shown here is derived from an EMBL/GenBank/DDBJ whole genome shotgun (WGS) entry which is preliminary data.</text>
</comment>
<dbReference type="EMBL" id="CM040475">
    <property type="protein sequence ID" value="MCI4391514.1"/>
    <property type="molecule type" value="Genomic_DNA"/>
</dbReference>
<gene>
    <name evidence="1" type="ORF">PGIGA_G00135420</name>
</gene>
<reference evidence="1 2" key="1">
    <citation type="journal article" date="2022" name="bioRxiv">
        <title>An ancient truncated duplication of the anti-Mullerian hormone receptor type 2 gene is a potential conserved master sex determinant in the Pangasiidae catfish family.</title>
        <authorList>
            <person name="Wen M."/>
            <person name="Pan Q."/>
            <person name="Jouanno E."/>
            <person name="Montfort J."/>
            <person name="Zahm M."/>
            <person name="Cabau C."/>
            <person name="Klopp C."/>
            <person name="Iampietro C."/>
            <person name="Roques C."/>
            <person name="Bouchez O."/>
            <person name="Castinel A."/>
            <person name="Donnadieu C."/>
            <person name="Parrinello H."/>
            <person name="Poncet C."/>
            <person name="Belmonte E."/>
            <person name="Gautier V."/>
            <person name="Avarre J.-C."/>
            <person name="Dugue R."/>
            <person name="Gustiano R."/>
            <person name="Ha T.T.T."/>
            <person name="Campet M."/>
            <person name="Sriphairoj K."/>
            <person name="Ribolli J."/>
            <person name="de Almeida F.L."/>
            <person name="Desvignes T."/>
            <person name="Postlethwait J.H."/>
            <person name="Bucao C.F."/>
            <person name="Robinson-Rechavi M."/>
            <person name="Bobe J."/>
            <person name="Herpin A."/>
            <person name="Guiguen Y."/>
        </authorList>
    </citation>
    <scope>NUCLEOTIDE SEQUENCE [LARGE SCALE GENOMIC DNA]</scope>
    <source>
        <strain evidence="1">YG-Dec2019</strain>
    </source>
</reference>